<dbReference type="PROSITE" id="PS00018">
    <property type="entry name" value="EF_HAND_1"/>
    <property type="match status" value="2"/>
</dbReference>
<dbReference type="Gene3D" id="1.10.238.10">
    <property type="entry name" value="EF-hand"/>
    <property type="match status" value="2"/>
</dbReference>
<proteinExistence type="predicted"/>
<dbReference type="InterPro" id="IPR018247">
    <property type="entry name" value="EF_Hand_1_Ca_BS"/>
</dbReference>
<feature type="domain" description="EF-hand" evidence="2">
    <location>
        <begin position="1"/>
        <end position="24"/>
    </location>
</feature>
<gene>
    <name evidence="3" type="ORF">Ctob_000778</name>
</gene>
<dbReference type="InterPro" id="IPR052591">
    <property type="entry name" value="CML21-like"/>
</dbReference>
<dbReference type="PANTHER" id="PTHR23064">
    <property type="entry name" value="TROPONIN"/>
    <property type="match status" value="1"/>
</dbReference>
<dbReference type="Proteomes" id="UP000037460">
    <property type="component" value="Unassembled WGS sequence"/>
</dbReference>
<reference evidence="4" key="1">
    <citation type="journal article" date="2015" name="PLoS Genet.">
        <title>Genome Sequence and Transcriptome Analyses of Chrysochromulina tobin: Metabolic Tools for Enhanced Algal Fitness in the Prominent Order Prymnesiales (Haptophyceae).</title>
        <authorList>
            <person name="Hovde B.T."/>
            <person name="Deodato C.R."/>
            <person name="Hunsperger H.M."/>
            <person name="Ryken S.A."/>
            <person name="Yost W."/>
            <person name="Jha R.K."/>
            <person name="Patterson J."/>
            <person name="Monnat R.J. Jr."/>
            <person name="Barlow S.B."/>
            <person name="Starkenburg S.R."/>
            <person name="Cattolico R.A."/>
        </authorList>
    </citation>
    <scope>NUCLEOTIDE SEQUENCE</scope>
    <source>
        <strain evidence="4">CCMP291</strain>
    </source>
</reference>
<evidence type="ECO:0000313" key="4">
    <source>
        <dbReference type="Proteomes" id="UP000037460"/>
    </source>
</evidence>
<dbReference type="EMBL" id="JWZX01003152">
    <property type="protein sequence ID" value="KOO23849.1"/>
    <property type="molecule type" value="Genomic_DNA"/>
</dbReference>
<keyword evidence="4" id="KW-1185">Reference proteome</keyword>
<protein>
    <recommendedName>
        <fullName evidence="2">EF-hand domain-containing protein</fullName>
    </recommendedName>
</protein>
<dbReference type="Pfam" id="PF13499">
    <property type="entry name" value="EF-hand_7"/>
    <property type="match status" value="2"/>
</dbReference>
<keyword evidence="1" id="KW-0106">Calcium</keyword>
<evidence type="ECO:0000259" key="2">
    <source>
        <dbReference type="PROSITE" id="PS50222"/>
    </source>
</evidence>
<evidence type="ECO:0000256" key="1">
    <source>
        <dbReference type="ARBA" id="ARBA00022837"/>
    </source>
</evidence>
<sequence length="198" mass="21150">MDSDGDGYVDINEFMATQKGGDDPMEATMLFHMLDSQKKSDGKLELDEFIKGMALLGSDDATFKKEMEDVLAHLAAKKNAPPPAKSISGGEVTSAPEHERAVAIAAAPIVETPVSAIDPRVTEVFNLIDKNQDGRLSKAELLIALRKNESVRAALGMDNVSDGEGKDKFEAAFQKMDTDGSASISMSELNSYLAGALP</sequence>
<dbReference type="GO" id="GO:0005509">
    <property type="term" value="F:calcium ion binding"/>
    <property type="evidence" value="ECO:0007669"/>
    <property type="project" value="InterPro"/>
</dbReference>
<dbReference type="OrthoDB" id="26525at2759"/>
<dbReference type="SMART" id="SM00054">
    <property type="entry name" value="EFh"/>
    <property type="match status" value="3"/>
</dbReference>
<feature type="domain" description="EF-hand" evidence="2">
    <location>
        <begin position="164"/>
        <end position="198"/>
    </location>
</feature>
<accession>A0A0M0JB79</accession>
<dbReference type="CDD" id="cd00051">
    <property type="entry name" value="EFh"/>
    <property type="match status" value="1"/>
</dbReference>
<dbReference type="PROSITE" id="PS50222">
    <property type="entry name" value="EF_HAND_2"/>
    <property type="match status" value="3"/>
</dbReference>
<organism evidence="3 4">
    <name type="scientific">Chrysochromulina tobinii</name>
    <dbReference type="NCBI Taxonomy" id="1460289"/>
    <lineage>
        <taxon>Eukaryota</taxon>
        <taxon>Haptista</taxon>
        <taxon>Haptophyta</taxon>
        <taxon>Prymnesiophyceae</taxon>
        <taxon>Prymnesiales</taxon>
        <taxon>Chrysochromulinaceae</taxon>
        <taxon>Chrysochromulina</taxon>
    </lineage>
</organism>
<dbReference type="InterPro" id="IPR011992">
    <property type="entry name" value="EF-hand-dom_pair"/>
</dbReference>
<evidence type="ECO:0000313" key="3">
    <source>
        <dbReference type="EMBL" id="KOO23849.1"/>
    </source>
</evidence>
<dbReference type="SUPFAM" id="SSF47473">
    <property type="entry name" value="EF-hand"/>
    <property type="match status" value="1"/>
</dbReference>
<dbReference type="InterPro" id="IPR002048">
    <property type="entry name" value="EF_hand_dom"/>
</dbReference>
<dbReference type="AlphaFoldDB" id="A0A0M0JB79"/>
<name>A0A0M0JB79_9EUKA</name>
<feature type="domain" description="EF-hand" evidence="2">
    <location>
        <begin position="116"/>
        <end position="151"/>
    </location>
</feature>
<comment type="caution">
    <text evidence="3">The sequence shown here is derived from an EMBL/GenBank/DDBJ whole genome shotgun (WGS) entry which is preliminary data.</text>
</comment>